<accession>A0A0R0AUI7</accession>
<dbReference type="AlphaFoldDB" id="A0A0R0AUI7"/>
<name>A0A0R0AUI7_9GAMM</name>
<evidence type="ECO:0000259" key="1">
    <source>
        <dbReference type="Pfam" id="PF13953"/>
    </source>
</evidence>
<dbReference type="PANTHER" id="PTHR30451">
    <property type="entry name" value="OUTER MEMBRANE USHER PROTEIN"/>
    <property type="match status" value="1"/>
</dbReference>
<dbReference type="Gene3D" id="2.60.40.2610">
    <property type="entry name" value="Outer membrane usher protein FimD, plug domain"/>
    <property type="match status" value="1"/>
</dbReference>
<dbReference type="GO" id="GO:0009279">
    <property type="term" value="C:cell outer membrane"/>
    <property type="evidence" value="ECO:0007669"/>
    <property type="project" value="TreeGrafter"/>
</dbReference>
<dbReference type="PANTHER" id="PTHR30451:SF5">
    <property type="entry name" value="SLR0019 PROTEIN"/>
    <property type="match status" value="1"/>
</dbReference>
<dbReference type="InterPro" id="IPR042186">
    <property type="entry name" value="FimD_plug_dom"/>
</dbReference>
<dbReference type="InterPro" id="IPR043142">
    <property type="entry name" value="PapC-like_C_sf"/>
</dbReference>
<dbReference type="InterPro" id="IPR025949">
    <property type="entry name" value="PapC-like_C"/>
</dbReference>
<dbReference type="InterPro" id="IPR000015">
    <property type="entry name" value="Fimb_usher"/>
</dbReference>
<dbReference type="Gene3D" id="2.60.40.2070">
    <property type="match status" value="1"/>
</dbReference>
<evidence type="ECO:0000313" key="3">
    <source>
        <dbReference type="Proteomes" id="UP000051802"/>
    </source>
</evidence>
<comment type="caution">
    <text evidence="2">The sequence shown here is derived from an EMBL/GenBank/DDBJ whole genome shotgun (WGS) entry which is preliminary data.</text>
</comment>
<protein>
    <submittedName>
        <fullName evidence="2">Fimbriae usher protein</fullName>
    </submittedName>
</protein>
<dbReference type="GO" id="GO:0009297">
    <property type="term" value="P:pilus assembly"/>
    <property type="evidence" value="ECO:0007669"/>
    <property type="project" value="InterPro"/>
</dbReference>
<dbReference type="EMBL" id="LLXU01000013">
    <property type="protein sequence ID" value="KRG48329.1"/>
    <property type="molecule type" value="Genomic_DNA"/>
</dbReference>
<proteinExistence type="predicted"/>
<dbReference type="GO" id="GO:0015473">
    <property type="term" value="F:fimbrial usher porin activity"/>
    <property type="evidence" value="ECO:0007669"/>
    <property type="project" value="InterPro"/>
</dbReference>
<dbReference type="Proteomes" id="UP000051802">
    <property type="component" value="Unassembled WGS sequence"/>
</dbReference>
<dbReference type="Pfam" id="PF00577">
    <property type="entry name" value="Usher"/>
    <property type="match status" value="1"/>
</dbReference>
<sequence>MLLATGIARALAAPAEGGVPASEAAMDAADLPPMLPVQAPQEQALFLEVILNDRPRGLMRFIEREGRLQARVSTLRDIGFALPGRAPEDTLPLQLLEGVIVQYDAAQQRLTLTAPWSALTLPPTRLGEAAQAGPPASASPGVLLNYDVYANHAGGDTQVSMGTELRVFGVGNGVLRNTMLTQAYTDPTQDHRWRHENVRLDTTWQFDFPSSALSVQVGDFYAGFLDWSRTVRLGGIQIGRNFALQPYRVLTPTPTFLGEATVPSNVELYVEGLRQYSGEVPAGPFQLASQPGINGVGNAQIVVTDAFGRVRTLDFALYGTTQLLAKGLSDWSFGVGRMRSDYGIRSFAYDDTTVASASLRRGLTDQVTLEAHAEGGGGLGNAGMGAAWLLGLRGGVVSGSYARSRYRGLAGGQYALDYEWSDRFFNVNLGTQRTHGDYRDLGALQDALPATASDHAIFGVNLPRAGALSVGYVGLKYPQARDARYLSAFWSRNFARTWSASLSLSQNLDDDDDRSVYLTLATTLGAERQLNLAAQRNGDRQALVADLSRPLPGDGDAGAFGWRVQARAGDDGGGGLAEIGWLNDAGRYAAGAAQQGGQTYAYASASGSVVWMGPHVFAARDIYDAFAVVDTGGYPGVPVRLENRVVGVTDEDGVLLVTPLRSWQRNRLSIDTFELPANVRVGRVEDEVTPRQQAGVRVDFRVEPVRAALLLLRDAQGEPVPLGSHVRQDGAEDRGVIVGYDGQAYLDTLQPHNVLRVDGPQGVCKVVFDYPADTVSEMPRIGPLRCVPEGP</sequence>
<gene>
    <name evidence="2" type="ORF">ARC20_02510</name>
</gene>
<feature type="domain" description="PapC-like C-terminal" evidence="1">
    <location>
        <begin position="710"/>
        <end position="771"/>
    </location>
</feature>
<evidence type="ECO:0000313" key="2">
    <source>
        <dbReference type="EMBL" id="KRG48329.1"/>
    </source>
</evidence>
<dbReference type="Pfam" id="PF13953">
    <property type="entry name" value="PapC_C"/>
    <property type="match status" value="1"/>
</dbReference>
<dbReference type="STRING" id="676599.ARC20_02510"/>
<dbReference type="OrthoDB" id="8587at2"/>
<organism evidence="2 3">
    <name type="scientific">Stenotrophomonas panacihumi</name>
    <dbReference type="NCBI Taxonomy" id="676599"/>
    <lineage>
        <taxon>Bacteria</taxon>
        <taxon>Pseudomonadati</taxon>
        <taxon>Pseudomonadota</taxon>
        <taxon>Gammaproteobacteria</taxon>
        <taxon>Lysobacterales</taxon>
        <taxon>Lysobacteraceae</taxon>
        <taxon>Stenotrophomonas</taxon>
    </lineage>
</organism>
<keyword evidence="3" id="KW-1185">Reference proteome</keyword>
<reference evidence="2 3" key="1">
    <citation type="submission" date="2015-10" db="EMBL/GenBank/DDBJ databases">
        <title>Genome sequencing and analysis of members of genus Stenotrophomonas.</title>
        <authorList>
            <person name="Patil P.P."/>
            <person name="Midha S."/>
            <person name="Patil P.B."/>
        </authorList>
    </citation>
    <scope>NUCLEOTIDE SEQUENCE [LARGE SCALE GENOMIC DNA]</scope>
    <source>
        <strain evidence="2 3">JCM 16536</strain>
    </source>
</reference>
<dbReference type="Gene3D" id="2.60.40.3110">
    <property type="match status" value="1"/>
</dbReference>